<evidence type="ECO:0000256" key="7">
    <source>
        <dbReference type="ARBA" id="ARBA00022833"/>
    </source>
</evidence>
<dbReference type="InterPro" id="IPR003960">
    <property type="entry name" value="ATPase_AAA_CS"/>
</dbReference>
<evidence type="ECO:0000256" key="1">
    <source>
        <dbReference type="ARBA" id="ARBA00001947"/>
    </source>
</evidence>
<evidence type="ECO:0000256" key="11">
    <source>
        <dbReference type="SAM" id="Phobius"/>
    </source>
</evidence>
<comment type="caution">
    <text evidence="13">The sequence shown here is derived from an EMBL/GenBank/DDBJ whole genome shotgun (WGS) entry which is preliminary data.</text>
</comment>
<dbReference type="GO" id="GO:0046872">
    <property type="term" value="F:metal ion binding"/>
    <property type="evidence" value="ECO:0007669"/>
    <property type="project" value="UniProtKB-KW"/>
</dbReference>
<keyword evidence="9 13" id="KW-0482">Metalloprotease</keyword>
<feature type="transmembrane region" description="Helical" evidence="11">
    <location>
        <begin position="26"/>
        <end position="46"/>
    </location>
</feature>
<evidence type="ECO:0000313" key="13">
    <source>
        <dbReference type="EMBL" id="KKP91738.1"/>
    </source>
</evidence>
<dbReference type="FunFam" id="3.40.50.300:FF:000001">
    <property type="entry name" value="ATP-dependent zinc metalloprotease FtsH"/>
    <property type="match status" value="1"/>
</dbReference>
<keyword evidence="11" id="KW-0472">Membrane</keyword>
<evidence type="ECO:0000256" key="2">
    <source>
        <dbReference type="ARBA" id="ARBA00010044"/>
    </source>
</evidence>
<dbReference type="Proteomes" id="UP000034140">
    <property type="component" value="Unassembled WGS sequence"/>
</dbReference>
<accession>A0A0G0DE85</accession>
<dbReference type="SMART" id="SM00382">
    <property type="entry name" value="AAA"/>
    <property type="match status" value="1"/>
</dbReference>
<sequence>MDNKEPKKKEVKIDIRKMPTGRKINVPSIIVSLILTAALAAGFFWIRGLGSKGTEVSVSEIVTDITEKKYENMILKDDTVTLQERDSNNLIVKKYALLPNGADFYQILSDSGVNIKDLKNDFYQPAVGVSFSDIISIVFLVVGGILVFIMIKNMQASGGKIMDFGESKAKLLFGKKTGTTFDDVAGIEEVKEELTEIVDFLKNPKKYLAAGARIPKGVLLAGAPGTGKTLLAKAVAGEAGVPFFHTSGSEFEEMLVGAGASRVRDLFKKAKNVAPCIIFIDEIDAVAKKRGTVLHSGAGEQTLNQILVEMDGLEGRENVIVLAATNRPDVLDPAILRPGRFDRMVVVQMPDMKGRKAILDVHAK</sequence>
<comment type="cofactor">
    <cofactor evidence="1">
        <name>Zn(2+)</name>
        <dbReference type="ChEBI" id="CHEBI:29105"/>
    </cofactor>
</comment>
<feature type="domain" description="AAA+ ATPase" evidence="12">
    <location>
        <begin position="214"/>
        <end position="351"/>
    </location>
</feature>
<keyword evidence="6" id="KW-0378">Hydrolase</keyword>
<evidence type="ECO:0000256" key="6">
    <source>
        <dbReference type="ARBA" id="ARBA00022801"/>
    </source>
</evidence>
<comment type="similarity">
    <text evidence="2">In the C-terminal section; belongs to the peptidase M41 family.</text>
</comment>
<proteinExistence type="inferred from homology"/>
<dbReference type="Gene3D" id="3.40.50.300">
    <property type="entry name" value="P-loop containing nucleotide triphosphate hydrolases"/>
    <property type="match status" value="1"/>
</dbReference>
<evidence type="ECO:0000256" key="8">
    <source>
        <dbReference type="ARBA" id="ARBA00022840"/>
    </source>
</evidence>
<keyword evidence="11" id="KW-1133">Transmembrane helix</keyword>
<dbReference type="InterPro" id="IPR027417">
    <property type="entry name" value="P-loop_NTPase"/>
</dbReference>
<evidence type="ECO:0000256" key="3">
    <source>
        <dbReference type="ARBA" id="ARBA00022670"/>
    </source>
</evidence>
<dbReference type="GO" id="GO:0004176">
    <property type="term" value="F:ATP-dependent peptidase activity"/>
    <property type="evidence" value="ECO:0007669"/>
    <property type="project" value="TreeGrafter"/>
</dbReference>
<keyword evidence="5 10" id="KW-0547">Nucleotide-binding</keyword>
<evidence type="ECO:0000256" key="10">
    <source>
        <dbReference type="RuleBase" id="RU003651"/>
    </source>
</evidence>
<evidence type="ECO:0000256" key="9">
    <source>
        <dbReference type="ARBA" id="ARBA00023049"/>
    </source>
</evidence>
<dbReference type="PANTHER" id="PTHR23076:SF97">
    <property type="entry name" value="ATP-DEPENDENT ZINC METALLOPROTEASE YME1L1"/>
    <property type="match status" value="1"/>
</dbReference>
<keyword evidence="8 10" id="KW-0067">ATP-binding</keyword>
<keyword evidence="3 13" id="KW-0645">Protease</keyword>
<reference evidence="13 14" key="1">
    <citation type="journal article" date="2015" name="Nature">
        <title>rRNA introns, odd ribosomes, and small enigmatic genomes across a large radiation of phyla.</title>
        <authorList>
            <person name="Brown C.T."/>
            <person name="Hug L.A."/>
            <person name="Thomas B.C."/>
            <person name="Sharon I."/>
            <person name="Castelle C.J."/>
            <person name="Singh A."/>
            <person name="Wilkins M.J."/>
            <person name="Williams K.H."/>
            <person name="Banfield J.F."/>
        </authorList>
    </citation>
    <scope>NUCLEOTIDE SEQUENCE [LARGE SCALE GENOMIC DNA]</scope>
</reference>
<feature type="non-terminal residue" evidence="13">
    <location>
        <position position="364"/>
    </location>
</feature>
<dbReference type="PATRIC" id="fig|1619090.3.peg.572"/>
<dbReference type="EMBL" id="LBRE01000028">
    <property type="protein sequence ID" value="KKP91738.1"/>
    <property type="molecule type" value="Genomic_DNA"/>
</dbReference>
<comment type="similarity">
    <text evidence="10">Belongs to the AAA ATPase family.</text>
</comment>
<dbReference type="Pfam" id="PF00004">
    <property type="entry name" value="AAA"/>
    <property type="match status" value="1"/>
</dbReference>
<evidence type="ECO:0000256" key="5">
    <source>
        <dbReference type="ARBA" id="ARBA00022741"/>
    </source>
</evidence>
<dbReference type="Gene3D" id="1.10.8.60">
    <property type="match status" value="1"/>
</dbReference>
<evidence type="ECO:0000259" key="12">
    <source>
        <dbReference type="SMART" id="SM00382"/>
    </source>
</evidence>
<dbReference type="InterPro" id="IPR003593">
    <property type="entry name" value="AAA+_ATPase"/>
</dbReference>
<dbReference type="InterPro" id="IPR003959">
    <property type="entry name" value="ATPase_AAA_core"/>
</dbReference>
<dbReference type="PANTHER" id="PTHR23076">
    <property type="entry name" value="METALLOPROTEASE M41 FTSH"/>
    <property type="match status" value="1"/>
</dbReference>
<dbReference type="AlphaFoldDB" id="A0A0G0DE85"/>
<dbReference type="SUPFAM" id="SSF52540">
    <property type="entry name" value="P-loop containing nucleoside triphosphate hydrolases"/>
    <property type="match status" value="1"/>
</dbReference>
<keyword evidence="11" id="KW-0812">Transmembrane</keyword>
<dbReference type="PROSITE" id="PS00674">
    <property type="entry name" value="AAA"/>
    <property type="match status" value="1"/>
</dbReference>
<dbReference type="CDD" id="cd19501">
    <property type="entry name" value="RecA-like_FtsH"/>
    <property type="match status" value="1"/>
</dbReference>
<dbReference type="GO" id="GO:0006508">
    <property type="term" value="P:proteolysis"/>
    <property type="evidence" value="ECO:0007669"/>
    <property type="project" value="UniProtKB-KW"/>
</dbReference>
<feature type="transmembrane region" description="Helical" evidence="11">
    <location>
        <begin position="126"/>
        <end position="151"/>
    </location>
</feature>
<gene>
    <name evidence="13" type="ORF">UR96_C0028G0013</name>
</gene>
<protein>
    <submittedName>
        <fullName evidence="13">ATP-dependent zinc metalloprotease FtsH</fullName>
    </submittedName>
</protein>
<dbReference type="GO" id="GO:0005524">
    <property type="term" value="F:ATP binding"/>
    <property type="evidence" value="ECO:0007669"/>
    <property type="project" value="UniProtKB-KW"/>
</dbReference>
<name>A0A0G0DE85_9BACT</name>
<organism evidence="13 14">
    <name type="scientific">candidate division WS6 bacterium GW2011_GWC1_36_11</name>
    <dbReference type="NCBI Taxonomy" id="1619090"/>
    <lineage>
        <taxon>Bacteria</taxon>
        <taxon>Candidatus Dojkabacteria</taxon>
    </lineage>
</organism>
<evidence type="ECO:0000313" key="14">
    <source>
        <dbReference type="Proteomes" id="UP000034140"/>
    </source>
</evidence>
<keyword evidence="7" id="KW-0862">Zinc</keyword>
<dbReference type="GO" id="GO:0008237">
    <property type="term" value="F:metallopeptidase activity"/>
    <property type="evidence" value="ECO:0007669"/>
    <property type="project" value="UniProtKB-KW"/>
</dbReference>
<evidence type="ECO:0000256" key="4">
    <source>
        <dbReference type="ARBA" id="ARBA00022723"/>
    </source>
</evidence>
<dbReference type="GO" id="GO:0016887">
    <property type="term" value="F:ATP hydrolysis activity"/>
    <property type="evidence" value="ECO:0007669"/>
    <property type="project" value="InterPro"/>
</dbReference>
<keyword evidence="4" id="KW-0479">Metal-binding</keyword>